<dbReference type="GO" id="GO:0071595">
    <property type="term" value="C:Nem1-Spo7 phosphatase complex"/>
    <property type="evidence" value="ECO:0007669"/>
    <property type="project" value="InterPro"/>
</dbReference>
<evidence type="ECO:0000256" key="8">
    <source>
        <dbReference type="ARBA" id="ARBA00023098"/>
    </source>
</evidence>
<keyword evidence="10" id="KW-0539">Nucleus</keyword>
<gene>
    <name evidence="12" type="ORF">A6R68_11155</name>
</gene>
<evidence type="ECO:0000256" key="3">
    <source>
        <dbReference type="ARBA" id="ARBA00010998"/>
    </source>
</evidence>
<evidence type="ECO:0000313" key="13">
    <source>
        <dbReference type="Proteomes" id="UP000092124"/>
    </source>
</evidence>
<protein>
    <recommendedName>
        <fullName evidence="4">Nuclear envelope phosphatase-regulatory subunit 1</fullName>
    </recommendedName>
    <alternativeName>
        <fullName evidence="11">Transmembrane protein 188</fullName>
    </alternativeName>
</protein>
<dbReference type="PANTHER" id="PTHR20996:SF1">
    <property type="entry name" value="NUCLEAR ENVELOPE PHOSPHATASE-REGULATORY SUBUNIT 1"/>
    <property type="match status" value="1"/>
</dbReference>
<evidence type="ECO:0000256" key="7">
    <source>
        <dbReference type="ARBA" id="ARBA00022989"/>
    </source>
</evidence>
<evidence type="ECO:0000256" key="2">
    <source>
        <dbReference type="ARBA" id="ARBA00004496"/>
    </source>
</evidence>
<dbReference type="STRING" id="56216.A0A1A6FUU2"/>
<dbReference type="OrthoDB" id="5786980at2759"/>
<evidence type="ECO:0000256" key="10">
    <source>
        <dbReference type="ARBA" id="ARBA00023242"/>
    </source>
</evidence>
<keyword evidence="6" id="KW-0812">Transmembrane</keyword>
<evidence type="ECO:0000256" key="4">
    <source>
        <dbReference type="ARBA" id="ARBA00021024"/>
    </source>
</evidence>
<evidence type="ECO:0000256" key="11">
    <source>
        <dbReference type="ARBA" id="ARBA00030458"/>
    </source>
</evidence>
<dbReference type="Proteomes" id="UP000092124">
    <property type="component" value="Unassembled WGS sequence"/>
</dbReference>
<dbReference type="AlphaFoldDB" id="A0A1A6FUU2"/>
<proteinExistence type="inferred from homology"/>
<evidence type="ECO:0000313" key="12">
    <source>
        <dbReference type="EMBL" id="OBS57723.1"/>
    </source>
</evidence>
<dbReference type="PANTHER" id="PTHR20996">
    <property type="entry name" value="NUCLEAR ENVELOPE PHOSPHATASE-REGULATORY SUBUNIT 1"/>
    <property type="match status" value="1"/>
</dbReference>
<accession>A0A1A6FUU2</accession>
<name>A0A1A6FUU2_NEOLE</name>
<evidence type="ECO:0000256" key="5">
    <source>
        <dbReference type="ARBA" id="ARBA00022490"/>
    </source>
</evidence>
<reference evidence="12 13" key="1">
    <citation type="submission" date="2016-06" db="EMBL/GenBank/DDBJ databases">
        <title>The Draft Genome Sequence and Annotation of the Desert Woodrat Neotoma lepida.</title>
        <authorList>
            <person name="Campbell M."/>
            <person name="Oakeson K.F."/>
            <person name="Yandell M."/>
            <person name="Halpert J.R."/>
            <person name="Dearing D."/>
        </authorList>
    </citation>
    <scope>NUCLEOTIDE SEQUENCE [LARGE SCALE GENOMIC DNA]</scope>
    <source>
        <strain evidence="12">417</strain>
        <tissue evidence="12">Liver</tissue>
    </source>
</reference>
<comment type="subcellular location">
    <subcellularLocation>
        <location evidence="2">Cytoplasm</location>
    </subcellularLocation>
    <subcellularLocation>
        <location evidence="1">Nucleus membrane</location>
        <topology evidence="1">Multi-pass membrane protein</topology>
    </subcellularLocation>
</comment>
<dbReference type="GO" id="GO:0005737">
    <property type="term" value="C:cytoplasm"/>
    <property type="evidence" value="ECO:0007669"/>
    <property type="project" value="UniProtKB-SubCell"/>
</dbReference>
<dbReference type="InterPro" id="IPR019168">
    <property type="entry name" value="NEP1-R1"/>
</dbReference>
<comment type="caution">
    <text evidence="12">The sequence shown here is derived from an EMBL/GenBank/DDBJ whole genome shotgun (WGS) entry which is preliminary data.</text>
</comment>
<dbReference type="GO" id="GO:0006629">
    <property type="term" value="P:lipid metabolic process"/>
    <property type="evidence" value="ECO:0007669"/>
    <property type="project" value="UniProtKB-KW"/>
</dbReference>
<keyword evidence="9" id="KW-0472">Membrane</keyword>
<evidence type="ECO:0000256" key="1">
    <source>
        <dbReference type="ARBA" id="ARBA00004232"/>
    </source>
</evidence>
<dbReference type="GO" id="GO:0031965">
    <property type="term" value="C:nuclear membrane"/>
    <property type="evidence" value="ECO:0007669"/>
    <property type="project" value="UniProtKB-SubCell"/>
</dbReference>
<keyword evidence="5" id="KW-0963">Cytoplasm</keyword>
<evidence type="ECO:0000256" key="9">
    <source>
        <dbReference type="ARBA" id="ARBA00023136"/>
    </source>
</evidence>
<keyword evidence="7" id="KW-1133">Transmembrane helix</keyword>
<dbReference type="EMBL" id="LZPO01117017">
    <property type="protein sequence ID" value="OBS57723.1"/>
    <property type="molecule type" value="Genomic_DNA"/>
</dbReference>
<comment type="similarity">
    <text evidence="3">Belongs to the CNEP1R1 family.</text>
</comment>
<keyword evidence="13" id="KW-1185">Reference proteome</keyword>
<evidence type="ECO:0000256" key="6">
    <source>
        <dbReference type="ARBA" id="ARBA00022692"/>
    </source>
</evidence>
<sequence length="150" mass="16651">MNSLEQAQDLKAFERRFTEYIHCLQPAMGCWRMLLIVVSVCTATGAWNWLIDSETQKTLASVRDLALVQCQGSYMPQERLRGSDSGLTFVTTANLLCPTSSNMDTGVGKARPHPDDPAARVLKSELREVALSSIESEHGQPSHGMRPDWT</sequence>
<organism evidence="12 13">
    <name type="scientific">Neotoma lepida</name>
    <name type="common">Desert woodrat</name>
    <dbReference type="NCBI Taxonomy" id="56216"/>
    <lineage>
        <taxon>Eukaryota</taxon>
        <taxon>Metazoa</taxon>
        <taxon>Chordata</taxon>
        <taxon>Craniata</taxon>
        <taxon>Vertebrata</taxon>
        <taxon>Euteleostomi</taxon>
        <taxon>Mammalia</taxon>
        <taxon>Eutheria</taxon>
        <taxon>Euarchontoglires</taxon>
        <taxon>Glires</taxon>
        <taxon>Rodentia</taxon>
        <taxon>Myomorpha</taxon>
        <taxon>Muroidea</taxon>
        <taxon>Cricetidae</taxon>
        <taxon>Neotominae</taxon>
        <taxon>Neotoma</taxon>
    </lineage>
</organism>
<dbReference type="Pfam" id="PF09771">
    <property type="entry name" value="Tmemb_18A"/>
    <property type="match status" value="1"/>
</dbReference>
<keyword evidence="8" id="KW-0443">Lipid metabolism</keyword>